<feature type="compositionally biased region" description="Basic and acidic residues" evidence="1">
    <location>
        <begin position="194"/>
        <end position="221"/>
    </location>
</feature>
<organism evidence="3 4">
    <name type="scientific">Littorina saxatilis</name>
    <dbReference type="NCBI Taxonomy" id="31220"/>
    <lineage>
        <taxon>Eukaryota</taxon>
        <taxon>Metazoa</taxon>
        <taxon>Spiralia</taxon>
        <taxon>Lophotrochozoa</taxon>
        <taxon>Mollusca</taxon>
        <taxon>Gastropoda</taxon>
        <taxon>Caenogastropoda</taxon>
        <taxon>Littorinimorpha</taxon>
        <taxon>Littorinoidea</taxon>
        <taxon>Littorinidae</taxon>
        <taxon>Littorina</taxon>
    </lineage>
</organism>
<gene>
    <name evidence="3" type="ORF">V1264_020188</name>
</gene>
<reference evidence="3 4" key="1">
    <citation type="submission" date="2024-02" db="EMBL/GenBank/DDBJ databases">
        <title>Chromosome-scale genome assembly of the rough periwinkle Littorina saxatilis.</title>
        <authorList>
            <person name="De Jode A."/>
            <person name="Faria R."/>
            <person name="Formenti G."/>
            <person name="Sims Y."/>
            <person name="Smith T.P."/>
            <person name="Tracey A."/>
            <person name="Wood J.M.D."/>
            <person name="Zagrodzka Z.B."/>
            <person name="Johannesson K."/>
            <person name="Butlin R.K."/>
            <person name="Leder E.H."/>
        </authorList>
    </citation>
    <scope>NUCLEOTIDE SEQUENCE [LARGE SCALE GENOMIC DNA]</scope>
    <source>
        <strain evidence="3">Snail1</strain>
        <tissue evidence="3">Muscle</tissue>
    </source>
</reference>
<feature type="compositionally biased region" description="Basic and acidic residues" evidence="1">
    <location>
        <begin position="230"/>
        <end position="245"/>
    </location>
</feature>
<evidence type="ECO:0000256" key="2">
    <source>
        <dbReference type="SAM" id="Phobius"/>
    </source>
</evidence>
<keyword evidence="2" id="KW-0812">Transmembrane</keyword>
<feature type="region of interest" description="Disordered" evidence="1">
    <location>
        <begin position="36"/>
        <end position="64"/>
    </location>
</feature>
<sequence length="245" mass="26343">MRIPADFRPLLGLLQNQTSVAMETNTTLSDMLNTTFSAQTSSPTPSPSPLPPTTTTTIMAPTQGSSSPTLYKILTSLTSTVGENLTLSSTSGIFDDVGGGGGRGRYFNTPLSAPEASLDPITEPPLLGDSADLDDLGWIIPATIACIAAMFAIALACYYGVRKLELRMLAWCYRNCSCCCVPGDGEGGRLLGGEQHDSLSEETGRKGKRESVRLRELRERSPSYGVTRSTSKEYVPKRDFNPFDD</sequence>
<feature type="transmembrane region" description="Helical" evidence="2">
    <location>
        <begin position="138"/>
        <end position="161"/>
    </location>
</feature>
<evidence type="ECO:0000313" key="3">
    <source>
        <dbReference type="EMBL" id="KAK7101875.1"/>
    </source>
</evidence>
<dbReference type="Proteomes" id="UP001374579">
    <property type="component" value="Unassembled WGS sequence"/>
</dbReference>
<evidence type="ECO:0000256" key="1">
    <source>
        <dbReference type="SAM" id="MobiDB-lite"/>
    </source>
</evidence>
<feature type="compositionally biased region" description="Low complexity" evidence="1">
    <location>
        <begin position="53"/>
        <end position="62"/>
    </location>
</feature>
<keyword evidence="2" id="KW-1133">Transmembrane helix</keyword>
<accession>A0AAN9BEC8</accession>
<proteinExistence type="predicted"/>
<name>A0AAN9BEC8_9CAEN</name>
<feature type="region of interest" description="Disordered" evidence="1">
    <location>
        <begin position="192"/>
        <end position="245"/>
    </location>
</feature>
<keyword evidence="4" id="KW-1185">Reference proteome</keyword>
<evidence type="ECO:0000313" key="4">
    <source>
        <dbReference type="Proteomes" id="UP001374579"/>
    </source>
</evidence>
<protein>
    <submittedName>
        <fullName evidence="3">Uncharacterized protein</fullName>
    </submittedName>
</protein>
<keyword evidence="2" id="KW-0472">Membrane</keyword>
<dbReference type="AlphaFoldDB" id="A0AAN9BEC8"/>
<dbReference type="EMBL" id="JBAMIC010000010">
    <property type="protein sequence ID" value="KAK7101875.1"/>
    <property type="molecule type" value="Genomic_DNA"/>
</dbReference>
<comment type="caution">
    <text evidence="3">The sequence shown here is derived from an EMBL/GenBank/DDBJ whole genome shotgun (WGS) entry which is preliminary data.</text>
</comment>